<dbReference type="Gramene" id="Psat04G0049900-T1">
    <property type="protein sequence ID" value="KAI5415061.1"/>
    <property type="gene ID" value="KIW84_040499"/>
</dbReference>
<sequence length="109" mass="12723">MVDENHPVMEGIPDLTLNTHFNELMVLCETIVDFENLKDNGFNFSETLKLQGWKSFFERNKGPAHEWPNPENGPNWPVRYTFATRSPSERSLHARLAKLTDNRKFRASF</sequence>
<comment type="caution">
    <text evidence="1">The sequence shown here is derived from an EMBL/GenBank/DDBJ whole genome shotgun (WGS) entry which is preliminary data.</text>
</comment>
<evidence type="ECO:0000313" key="2">
    <source>
        <dbReference type="Proteomes" id="UP001058974"/>
    </source>
</evidence>
<accession>A0A9D4X667</accession>
<organism evidence="1 2">
    <name type="scientific">Pisum sativum</name>
    <name type="common">Garden pea</name>
    <name type="synonym">Lathyrus oleraceus</name>
    <dbReference type="NCBI Taxonomy" id="3888"/>
    <lineage>
        <taxon>Eukaryota</taxon>
        <taxon>Viridiplantae</taxon>
        <taxon>Streptophyta</taxon>
        <taxon>Embryophyta</taxon>
        <taxon>Tracheophyta</taxon>
        <taxon>Spermatophyta</taxon>
        <taxon>Magnoliopsida</taxon>
        <taxon>eudicotyledons</taxon>
        <taxon>Gunneridae</taxon>
        <taxon>Pentapetalae</taxon>
        <taxon>rosids</taxon>
        <taxon>fabids</taxon>
        <taxon>Fabales</taxon>
        <taxon>Fabaceae</taxon>
        <taxon>Papilionoideae</taxon>
        <taxon>50 kb inversion clade</taxon>
        <taxon>NPAAA clade</taxon>
        <taxon>Hologalegina</taxon>
        <taxon>IRL clade</taxon>
        <taxon>Fabeae</taxon>
        <taxon>Lathyrus</taxon>
    </lineage>
</organism>
<dbReference type="Proteomes" id="UP001058974">
    <property type="component" value="Chromosome 4"/>
</dbReference>
<evidence type="ECO:0000313" key="1">
    <source>
        <dbReference type="EMBL" id="KAI5415061.1"/>
    </source>
</evidence>
<dbReference type="AlphaFoldDB" id="A0A9D4X667"/>
<proteinExistence type="predicted"/>
<dbReference type="EMBL" id="JAMSHJ010000004">
    <property type="protein sequence ID" value="KAI5415061.1"/>
    <property type="molecule type" value="Genomic_DNA"/>
</dbReference>
<gene>
    <name evidence="1" type="ORF">KIW84_040499</name>
</gene>
<name>A0A9D4X667_PEA</name>
<reference evidence="1 2" key="1">
    <citation type="journal article" date="2022" name="Nat. Genet.">
        <title>Improved pea reference genome and pan-genome highlight genomic features and evolutionary characteristics.</title>
        <authorList>
            <person name="Yang T."/>
            <person name="Liu R."/>
            <person name="Luo Y."/>
            <person name="Hu S."/>
            <person name="Wang D."/>
            <person name="Wang C."/>
            <person name="Pandey M.K."/>
            <person name="Ge S."/>
            <person name="Xu Q."/>
            <person name="Li N."/>
            <person name="Li G."/>
            <person name="Huang Y."/>
            <person name="Saxena R.K."/>
            <person name="Ji Y."/>
            <person name="Li M."/>
            <person name="Yan X."/>
            <person name="He Y."/>
            <person name="Liu Y."/>
            <person name="Wang X."/>
            <person name="Xiang C."/>
            <person name="Varshney R.K."/>
            <person name="Ding H."/>
            <person name="Gao S."/>
            <person name="Zong X."/>
        </authorList>
    </citation>
    <scope>NUCLEOTIDE SEQUENCE [LARGE SCALE GENOMIC DNA]</scope>
    <source>
        <strain evidence="1 2">cv. Zhongwan 6</strain>
    </source>
</reference>
<protein>
    <submittedName>
        <fullName evidence="1">Uncharacterized protein</fullName>
    </submittedName>
</protein>
<keyword evidence="2" id="KW-1185">Reference proteome</keyword>